<evidence type="ECO:0000313" key="3">
    <source>
        <dbReference type="Proteomes" id="UP000244334"/>
    </source>
</evidence>
<feature type="transmembrane region" description="Helical" evidence="1">
    <location>
        <begin position="12"/>
        <end position="35"/>
    </location>
</feature>
<dbReference type="InterPro" id="IPR019690">
    <property type="entry name" value="DUF2569"/>
</dbReference>
<accession>A0A328TNZ2</accession>
<name>A0A328TNZ2_9GAMM</name>
<keyword evidence="1" id="KW-1133">Transmembrane helix</keyword>
<dbReference type="Proteomes" id="UP000244334">
    <property type="component" value="Unassembled WGS sequence"/>
</dbReference>
<reference evidence="2" key="1">
    <citation type="submission" date="2018-04" db="EMBL/GenBank/DDBJ databases">
        <title>Genomes of the Obligate Erwinia dacicola and Facultative Enterobacter sp. OLF Endosymbionts of the Olive Fruit fly, Bactrocera oleae.</title>
        <authorList>
            <person name="Estes A.M."/>
            <person name="Hearn D.J."/>
            <person name="Agarwal S."/>
            <person name="Pierson E.A."/>
            <person name="Dunning-Hotopp J.C."/>
        </authorList>
    </citation>
    <scope>NUCLEOTIDE SEQUENCE [LARGE SCALE GENOMIC DNA]</scope>
    <source>
        <strain evidence="2">Oroville</strain>
    </source>
</reference>
<protein>
    <submittedName>
        <fullName evidence="2">Inner membrane protein YdgK</fullName>
    </submittedName>
</protein>
<dbReference type="AlphaFoldDB" id="A0A328TNZ2"/>
<feature type="transmembrane region" description="Helical" evidence="1">
    <location>
        <begin position="47"/>
        <end position="65"/>
    </location>
</feature>
<proteinExistence type="predicted"/>
<sequence>MRNALCSHESNTWQWVASLLTSTVLWCYSAWVTWIFCQHSRRLPHDYILWLLLTVLLAVKTFAFSPVADGAAIRTLLFALLAEAVLMRYFKRSQHVKSTFIEP</sequence>
<gene>
    <name evidence="2" type="primary">ydgK</name>
    <name evidence="2" type="ORF">ACZ87_02066</name>
</gene>
<keyword evidence="3" id="KW-1185">Reference proteome</keyword>
<dbReference type="Pfam" id="PF10754">
    <property type="entry name" value="DUF2569"/>
    <property type="match status" value="1"/>
</dbReference>
<feature type="transmembrane region" description="Helical" evidence="1">
    <location>
        <begin position="71"/>
        <end position="90"/>
    </location>
</feature>
<comment type="caution">
    <text evidence="2">The sequence shown here is derived from an EMBL/GenBank/DDBJ whole genome shotgun (WGS) entry which is preliminary data.</text>
</comment>
<keyword evidence="1" id="KW-0472">Membrane</keyword>
<evidence type="ECO:0000256" key="1">
    <source>
        <dbReference type="SAM" id="Phobius"/>
    </source>
</evidence>
<organism evidence="2 3">
    <name type="scientific">Candidatus Erwinia dacicola</name>
    <dbReference type="NCBI Taxonomy" id="252393"/>
    <lineage>
        <taxon>Bacteria</taxon>
        <taxon>Pseudomonadati</taxon>
        <taxon>Pseudomonadota</taxon>
        <taxon>Gammaproteobacteria</taxon>
        <taxon>Enterobacterales</taxon>
        <taxon>Erwiniaceae</taxon>
        <taxon>Erwinia</taxon>
    </lineage>
</organism>
<evidence type="ECO:0000313" key="2">
    <source>
        <dbReference type="EMBL" id="RAP71123.1"/>
    </source>
</evidence>
<keyword evidence="1" id="KW-0812">Transmembrane</keyword>
<dbReference type="EMBL" id="LJAM02000198">
    <property type="protein sequence ID" value="RAP71123.1"/>
    <property type="molecule type" value="Genomic_DNA"/>
</dbReference>